<evidence type="ECO:0000313" key="2">
    <source>
        <dbReference type="Proteomes" id="UP001595912"/>
    </source>
</evidence>
<gene>
    <name evidence="1" type="ORF">ACFPIJ_08740</name>
</gene>
<evidence type="ECO:0008006" key="3">
    <source>
        <dbReference type="Google" id="ProtNLM"/>
    </source>
</evidence>
<sequence>MARFVTIGYGDQAGYDRTDPAVREEAHKQDAQLVAAGATAGRAGPPVQVRNHDAAGVNVQRGQYMSAGLPIAGFGIIEAETIDEAVELASRMPCAVAQGVVEVWPLLE</sequence>
<keyword evidence="2" id="KW-1185">Reference proteome</keyword>
<comment type="caution">
    <text evidence="1">The sequence shown here is derived from an EMBL/GenBank/DDBJ whole genome shotgun (WGS) entry which is preliminary data.</text>
</comment>
<dbReference type="EMBL" id="JBHSIU010000010">
    <property type="protein sequence ID" value="MFC4997915.1"/>
    <property type="molecule type" value="Genomic_DNA"/>
</dbReference>
<proteinExistence type="predicted"/>
<name>A0ABV9VNG3_9ACTN</name>
<dbReference type="Gene3D" id="3.30.70.1060">
    <property type="entry name" value="Dimeric alpha+beta barrel"/>
    <property type="match status" value="1"/>
</dbReference>
<dbReference type="Proteomes" id="UP001595912">
    <property type="component" value="Unassembled WGS sequence"/>
</dbReference>
<reference evidence="2" key="1">
    <citation type="journal article" date="2019" name="Int. J. Syst. Evol. Microbiol.">
        <title>The Global Catalogue of Microorganisms (GCM) 10K type strain sequencing project: providing services to taxonomists for standard genome sequencing and annotation.</title>
        <authorList>
            <consortium name="The Broad Institute Genomics Platform"/>
            <consortium name="The Broad Institute Genome Sequencing Center for Infectious Disease"/>
            <person name="Wu L."/>
            <person name="Ma J."/>
        </authorList>
    </citation>
    <scope>NUCLEOTIDE SEQUENCE [LARGE SCALE GENOMIC DNA]</scope>
    <source>
        <strain evidence="2">CGMCC 4.7152</strain>
    </source>
</reference>
<dbReference type="SUPFAM" id="SSF54909">
    <property type="entry name" value="Dimeric alpha+beta barrel"/>
    <property type="match status" value="1"/>
</dbReference>
<organism evidence="1 2">
    <name type="scientific">Dactylosporangium cerinum</name>
    <dbReference type="NCBI Taxonomy" id="1434730"/>
    <lineage>
        <taxon>Bacteria</taxon>
        <taxon>Bacillati</taxon>
        <taxon>Actinomycetota</taxon>
        <taxon>Actinomycetes</taxon>
        <taxon>Micromonosporales</taxon>
        <taxon>Micromonosporaceae</taxon>
        <taxon>Dactylosporangium</taxon>
    </lineage>
</organism>
<evidence type="ECO:0000313" key="1">
    <source>
        <dbReference type="EMBL" id="MFC4997915.1"/>
    </source>
</evidence>
<dbReference type="InterPro" id="IPR011008">
    <property type="entry name" value="Dimeric_a/b-barrel"/>
</dbReference>
<accession>A0ABV9VNG3</accession>
<dbReference type="RefSeq" id="WP_380114159.1">
    <property type="nucleotide sequence ID" value="NZ_JBHSIU010000010.1"/>
</dbReference>
<protein>
    <recommendedName>
        <fullName evidence="3">YCII-related domain-containing protein</fullName>
    </recommendedName>
</protein>